<dbReference type="InterPro" id="IPR037069">
    <property type="entry name" value="AcylCoA_DH/ox_N_sf"/>
</dbReference>
<dbReference type="CDD" id="cd00567">
    <property type="entry name" value="ACAD"/>
    <property type="match status" value="1"/>
</dbReference>
<comment type="cofactor">
    <cofactor evidence="1 5">
        <name>FAD</name>
        <dbReference type="ChEBI" id="CHEBI:57692"/>
    </cofactor>
</comment>
<keyword evidence="10" id="KW-1185">Reference proteome</keyword>
<dbReference type="FunFam" id="1.20.140.10:FF:000012">
    <property type="entry name" value="Acyl-CoA dehydrogenase fadE12"/>
    <property type="match status" value="1"/>
</dbReference>
<evidence type="ECO:0000256" key="2">
    <source>
        <dbReference type="ARBA" id="ARBA00009347"/>
    </source>
</evidence>
<evidence type="ECO:0000256" key="5">
    <source>
        <dbReference type="RuleBase" id="RU362125"/>
    </source>
</evidence>
<evidence type="ECO:0000256" key="4">
    <source>
        <dbReference type="ARBA" id="ARBA00022827"/>
    </source>
</evidence>
<feature type="domain" description="Acyl-CoA dehydrogenase/oxidase C-terminal" evidence="6">
    <location>
        <begin position="275"/>
        <end position="434"/>
    </location>
</feature>
<dbReference type="PIRSF" id="PIRSF016578">
    <property type="entry name" value="HsaA"/>
    <property type="match status" value="1"/>
</dbReference>
<evidence type="ECO:0000256" key="1">
    <source>
        <dbReference type="ARBA" id="ARBA00001974"/>
    </source>
</evidence>
<evidence type="ECO:0000313" key="10">
    <source>
        <dbReference type="Proteomes" id="UP000294933"/>
    </source>
</evidence>
<keyword evidence="5" id="KW-0560">Oxidoreductase</keyword>
<dbReference type="Gene3D" id="1.20.140.10">
    <property type="entry name" value="Butyryl-CoA Dehydrogenase, subunit A, domain 3"/>
    <property type="match status" value="1"/>
</dbReference>
<dbReference type="VEuPathDB" id="FungiDB:BD410DRAFT_732691"/>
<feature type="domain" description="Acyl-CoA dehydrogenase/oxidase N-terminal" evidence="8">
    <location>
        <begin position="7"/>
        <end position="120"/>
    </location>
</feature>
<reference evidence="9 10" key="1">
    <citation type="submission" date="2018-06" db="EMBL/GenBank/DDBJ databases">
        <title>A transcriptomic atlas of mushroom development highlights an independent origin of complex multicellularity.</title>
        <authorList>
            <consortium name="DOE Joint Genome Institute"/>
            <person name="Krizsan K."/>
            <person name="Almasi E."/>
            <person name="Merenyi Z."/>
            <person name="Sahu N."/>
            <person name="Viragh M."/>
            <person name="Koszo T."/>
            <person name="Mondo S."/>
            <person name="Kiss B."/>
            <person name="Balint B."/>
            <person name="Kues U."/>
            <person name="Barry K."/>
            <person name="Hegedus J.C."/>
            <person name="Henrissat B."/>
            <person name="Johnson J."/>
            <person name="Lipzen A."/>
            <person name="Ohm R."/>
            <person name="Nagy I."/>
            <person name="Pangilinan J."/>
            <person name="Yan J."/>
            <person name="Xiong Y."/>
            <person name="Grigoriev I.V."/>
            <person name="Hibbett D.S."/>
            <person name="Nagy L.G."/>
        </authorList>
    </citation>
    <scope>NUCLEOTIDE SEQUENCE [LARGE SCALE GENOMIC DNA]</scope>
    <source>
        <strain evidence="9 10">SZMC22713</strain>
    </source>
</reference>
<evidence type="ECO:0000313" key="9">
    <source>
        <dbReference type="EMBL" id="TDL15477.1"/>
    </source>
</evidence>
<dbReference type="EMBL" id="ML170274">
    <property type="protein sequence ID" value="TDL15477.1"/>
    <property type="molecule type" value="Genomic_DNA"/>
</dbReference>
<dbReference type="Gene3D" id="2.40.110.10">
    <property type="entry name" value="Butyryl-CoA Dehydrogenase, subunit A, domain 2"/>
    <property type="match status" value="1"/>
</dbReference>
<evidence type="ECO:0000259" key="7">
    <source>
        <dbReference type="Pfam" id="PF02770"/>
    </source>
</evidence>
<dbReference type="PANTHER" id="PTHR43884">
    <property type="entry name" value="ACYL-COA DEHYDROGENASE"/>
    <property type="match status" value="1"/>
</dbReference>
<comment type="similarity">
    <text evidence="2 5">Belongs to the acyl-CoA dehydrogenase family.</text>
</comment>
<accession>A0A4Y7PJB8</accession>
<dbReference type="Pfam" id="PF00441">
    <property type="entry name" value="Acyl-CoA_dh_1"/>
    <property type="match status" value="1"/>
</dbReference>
<dbReference type="InterPro" id="IPR006091">
    <property type="entry name" value="Acyl-CoA_Oxase/DH_mid-dom"/>
</dbReference>
<protein>
    <submittedName>
        <fullName evidence="9">Acyl-CoA dehydrogenase NM domain-like protein</fullName>
    </submittedName>
</protein>
<evidence type="ECO:0000259" key="6">
    <source>
        <dbReference type="Pfam" id="PF00441"/>
    </source>
</evidence>
<dbReference type="OrthoDB" id="435240at2759"/>
<evidence type="ECO:0000256" key="3">
    <source>
        <dbReference type="ARBA" id="ARBA00022630"/>
    </source>
</evidence>
<dbReference type="InterPro" id="IPR013786">
    <property type="entry name" value="AcylCoA_DH/ox_N"/>
</dbReference>
<dbReference type="SUPFAM" id="SSF47203">
    <property type="entry name" value="Acyl-CoA dehydrogenase C-terminal domain-like"/>
    <property type="match status" value="1"/>
</dbReference>
<dbReference type="AlphaFoldDB" id="A0A4Y7PJB8"/>
<gene>
    <name evidence="9" type="ORF">BD410DRAFT_732691</name>
</gene>
<dbReference type="SUPFAM" id="SSF56645">
    <property type="entry name" value="Acyl-CoA dehydrogenase NM domain-like"/>
    <property type="match status" value="1"/>
</dbReference>
<keyword evidence="4 5" id="KW-0274">FAD</keyword>
<dbReference type="InterPro" id="IPR046373">
    <property type="entry name" value="Acyl-CoA_Oxase/DH_mid-dom_sf"/>
</dbReference>
<dbReference type="Gene3D" id="1.10.540.10">
    <property type="entry name" value="Acyl-CoA dehydrogenase/oxidase, N-terminal domain"/>
    <property type="match status" value="1"/>
</dbReference>
<dbReference type="Pfam" id="PF02770">
    <property type="entry name" value="Acyl-CoA_dh_M"/>
    <property type="match status" value="1"/>
</dbReference>
<dbReference type="InterPro" id="IPR009075">
    <property type="entry name" value="AcylCo_DH/oxidase_C"/>
</dbReference>
<dbReference type="InterPro" id="IPR009100">
    <property type="entry name" value="AcylCoA_DH/oxidase_NM_dom_sf"/>
</dbReference>
<dbReference type="InterPro" id="IPR036250">
    <property type="entry name" value="AcylCo_DH-like_C"/>
</dbReference>
<organism evidence="9 10">
    <name type="scientific">Rickenella mellea</name>
    <dbReference type="NCBI Taxonomy" id="50990"/>
    <lineage>
        <taxon>Eukaryota</taxon>
        <taxon>Fungi</taxon>
        <taxon>Dikarya</taxon>
        <taxon>Basidiomycota</taxon>
        <taxon>Agaricomycotina</taxon>
        <taxon>Agaricomycetes</taxon>
        <taxon>Hymenochaetales</taxon>
        <taxon>Rickenellaceae</taxon>
        <taxon>Rickenella</taxon>
    </lineage>
</organism>
<dbReference type="Proteomes" id="UP000294933">
    <property type="component" value="Unassembled WGS sequence"/>
</dbReference>
<evidence type="ECO:0000259" key="8">
    <source>
        <dbReference type="Pfam" id="PF02771"/>
    </source>
</evidence>
<keyword evidence="3 5" id="KW-0285">Flavoprotein</keyword>
<dbReference type="PANTHER" id="PTHR43884:SF12">
    <property type="entry name" value="ISOVALERYL-COA DEHYDROGENASE, MITOCHONDRIAL-RELATED"/>
    <property type="match status" value="1"/>
</dbReference>
<feature type="domain" description="Acyl-CoA oxidase/dehydrogenase middle" evidence="7">
    <location>
        <begin position="124"/>
        <end position="230"/>
    </location>
</feature>
<dbReference type="GO" id="GO:0003995">
    <property type="term" value="F:acyl-CoA dehydrogenase activity"/>
    <property type="evidence" value="ECO:0007669"/>
    <property type="project" value="TreeGrafter"/>
</dbReference>
<proteinExistence type="inferred from homology"/>
<sequence>MSTTGLTQSQIDIREGVQKICAQFPDEYWAEKDSKGEYAGDLHPELAKAGYIGICMPQEYGGADLGISEAAIMMATIAESGAGIAGCQTVHANVYATIPLLKFCTRSQQARFLPPLISGEERTCFGVTEPDSGLDTLRLSTRAERVGAVYRVSGQKIWITNAQASSRMVLLARTSPLDSQAQSDSKSSSKGLTLLYADIARGKREGSVEVRPIEKMGGRSVDANQVFFDNFEVPVSDRVGDEGDGFKIILHGMKYVPSLPSSYHIHPLTQIQNSAERILLSAESLGLGYAALKRASSYASTRVVFGRPIGQNQGIQHPLARSWCELEAARALVLGVARRFDELVGVTSSSSSPSVQTKRKPTKEELIELGASCNAAKYVAAEAAFRACEQAVMTLGGMGYAKEYHVERYLRESFVPRIAPVSREMILNFIGQKVLGCTYYRIS</sequence>
<dbReference type="Pfam" id="PF02771">
    <property type="entry name" value="Acyl-CoA_dh_N"/>
    <property type="match status" value="1"/>
</dbReference>
<dbReference type="GO" id="GO:0050660">
    <property type="term" value="F:flavin adenine dinucleotide binding"/>
    <property type="evidence" value="ECO:0007669"/>
    <property type="project" value="InterPro"/>
</dbReference>
<dbReference type="STRING" id="50990.A0A4Y7PJB8"/>
<name>A0A4Y7PJB8_9AGAM</name>